<evidence type="ECO:0000256" key="3">
    <source>
        <dbReference type="SAM" id="MobiDB-lite"/>
    </source>
</evidence>
<evidence type="ECO:0000313" key="5">
    <source>
        <dbReference type="Proteomes" id="UP000242205"/>
    </source>
</evidence>
<evidence type="ECO:0000256" key="1">
    <source>
        <dbReference type="ARBA" id="ARBA00009981"/>
    </source>
</evidence>
<comment type="similarity">
    <text evidence="1 2">Belongs to the phD/YefM antitoxin family.</text>
</comment>
<dbReference type="NCBIfam" id="TIGR01552">
    <property type="entry name" value="phd_fam"/>
    <property type="match status" value="1"/>
</dbReference>
<dbReference type="EMBL" id="CP025682">
    <property type="protein sequence ID" value="AUN95939.1"/>
    <property type="molecule type" value="Genomic_DNA"/>
</dbReference>
<evidence type="ECO:0000313" key="4">
    <source>
        <dbReference type="EMBL" id="AUN95939.1"/>
    </source>
</evidence>
<gene>
    <name evidence="4" type="ORF">C0099_13940</name>
</gene>
<dbReference type="OrthoDB" id="9800503at2"/>
<dbReference type="SUPFAM" id="SSF143120">
    <property type="entry name" value="YefM-like"/>
    <property type="match status" value="1"/>
</dbReference>
<comment type="function">
    <text evidence="2">Antitoxin component of a type II toxin-antitoxin (TA) system.</text>
</comment>
<dbReference type="RefSeq" id="WP_102247984.1">
    <property type="nucleotide sequence ID" value="NZ_CP025682.1"/>
</dbReference>
<feature type="region of interest" description="Disordered" evidence="3">
    <location>
        <begin position="70"/>
        <end position="93"/>
    </location>
</feature>
<name>A0A2I6S9L6_9RHOO</name>
<keyword evidence="5" id="KW-1185">Reference proteome</keyword>
<dbReference type="Gene3D" id="3.40.1620.10">
    <property type="entry name" value="YefM-like domain"/>
    <property type="match status" value="1"/>
</dbReference>
<dbReference type="Proteomes" id="UP000242205">
    <property type="component" value="Chromosome"/>
</dbReference>
<reference evidence="4 5" key="1">
    <citation type="submission" date="2018-01" db="EMBL/GenBank/DDBJ databases">
        <authorList>
            <person name="Fu G.-Y."/>
        </authorList>
    </citation>
    <scope>NUCLEOTIDE SEQUENCE [LARGE SCALE GENOMIC DNA]</scope>
    <source>
        <strain evidence="4 5">SY39</strain>
    </source>
</reference>
<organism evidence="4 5">
    <name type="scientific">Pseudazoarcus pumilus</name>
    <dbReference type="NCBI Taxonomy" id="2067960"/>
    <lineage>
        <taxon>Bacteria</taxon>
        <taxon>Pseudomonadati</taxon>
        <taxon>Pseudomonadota</taxon>
        <taxon>Betaproteobacteria</taxon>
        <taxon>Rhodocyclales</taxon>
        <taxon>Zoogloeaceae</taxon>
        <taxon>Pseudazoarcus</taxon>
    </lineage>
</organism>
<dbReference type="InterPro" id="IPR006442">
    <property type="entry name" value="Antitoxin_Phd/YefM"/>
</dbReference>
<accession>A0A2I6S9L6</accession>
<dbReference type="KEGG" id="atw:C0099_13940"/>
<sequence length="93" mass="9973">MNINAAEFKAKCLKLIDEVATTHQPLVITKRGKPVAQVVPANAETPPPALFGYMQGTGQIVGDLIDMPKDNWSAEAGDEDDLYAPAPERVDAP</sequence>
<dbReference type="InterPro" id="IPR036165">
    <property type="entry name" value="YefM-like_sf"/>
</dbReference>
<dbReference type="Pfam" id="PF02604">
    <property type="entry name" value="PhdYeFM_antitox"/>
    <property type="match status" value="1"/>
</dbReference>
<proteinExistence type="inferred from homology"/>
<evidence type="ECO:0000256" key="2">
    <source>
        <dbReference type="RuleBase" id="RU362080"/>
    </source>
</evidence>
<dbReference type="AlphaFoldDB" id="A0A2I6S9L6"/>
<protein>
    <recommendedName>
        <fullName evidence="2">Antitoxin</fullName>
    </recommendedName>
</protein>